<evidence type="ECO:0000313" key="3">
    <source>
        <dbReference type="Proteomes" id="UP000002762"/>
    </source>
</evidence>
<proteinExistence type="predicted"/>
<feature type="compositionally biased region" description="Basic and acidic residues" evidence="1">
    <location>
        <begin position="34"/>
        <end position="44"/>
    </location>
</feature>
<dbReference type="EMBL" id="JH725297">
    <property type="protein sequence ID" value="EJP60704.1"/>
    <property type="molecule type" value="Genomic_DNA"/>
</dbReference>
<protein>
    <submittedName>
        <fullName evidence="2">Gag polyprotein</fullName>
    </submittedName>
</protein>
<dbReference type="STRING" id="655819.J4KKM3"/>
<reference evidence="2 3" key="1">
    <citation type="journal article" date="2012" name="Sci. Rep.">
        <title>Genomic perspectives on the evolution of fungal entomopathogenicity in Beauveria bassiana.</title>
        <authorList>
            <person name="Xiao G."/>
            <person name="Ying S.H."/>
            <person name="Zheng P."/>
            <person name="Wang Z.L."/>
            <person name="Zhang S."/>
            <person name="Xie X.Q."/>
            <person name="Shang Y."/>
            <person name="St Leger R.J."/>
            <person name="Zhao G.P."/>
            <person name="Wang C."/>
            <person name="Feng M.G."/>
        </authorList>
    </citation>
    <scope>NUCLEOTIDE SEQUENCE [LARGE SCALE GENOMIC DNA]</scope>
    <source>
        <strain evidence="2 3">ARSEF 2860</strain>
    </source>
</reference>
<dbReference type="AlphaFoldDB" id="J4KKM3"/>
<dbReference type="InParanoid" id="J4KKM3"/>
<dbReference type="HOGENOM" id="CLU_1467908_0_0_1"/>
<keyword evidence="3" id="KW-1185">Reference proteome</keyword>
<accession>J4KKM3</accession>
<feature type="region of interest" description="Disordered" evidence="1">
    <location>
        <begin position="1"/>
        <end position="46"/>
    </location>
</feature>
<dbReference type="OrthoDB" id="5151719at2759"/>
<feature type="compositionally biased region" description="Polar residues" evidence="1">
    <location>
        <begin position="1"/>
        <end position="12"/>
    </location>
</feature>
<evidence type="ECO:0000256" key="1">
    <source>
        <dbReference type="SAM" id="MobiDB-lite"/>
    </source>
</evidence>
<dbReference type="Gene3D" id="4.10.60.10">
    <property type="entry name" value="Zinc finger, CCHC-type"/>
    <property type="match status" value="1"/>
</dbReference>
<name>J4KKM3_BEAB2</name>
<feature type="compositionally biased region" description="Basic and acidic residues" evidence="1">
    <location>
        <begin position="13"/>
        <end position="27"/>
    </location>
</feature>
<dbReference type="RefSeq" id="XP_008603669.1">
    <property type="nucleotide sequence ID" value="XM_008605447.1"/>
</dbReference>
<dbReference type="GeneID" id="19893362"/>
<dbReference type="Proteomes" id="UP000002762">
    <property type="component" value="Unassembled WGS sequence"/>
</dbReference>
<organism evidence="2 3">
    <name type="scientific">Beauveria bassiana (strain ARSEF 2860)</name>
    <name type="common">White muscardine disease fungus</name>
    <name type="synonym">Tritirachium shiotae</name>
    <dbReference type="NCBI Taxonomy" id="655819"/>
    <lineage>
        <taxon>Eukaryota</taxon>
        <taxon>Fungi</taxon>
        <taxon>Dikarya</taxon>
        <taxon>Ascomycota</taxon>
        <taxon>Pezizomycotina</taxon>
        <taxon>Sordariomycetes</taxon>
        <taxon>Hypocreomycetidae</taxon>
        <taxon>Hypocreales</taxon>
        <taxon>Cordycipitaceae</taxon>
        <taxon>Beauveria</taxon>
    </lineage>
</organism>
<evidence type="ECO:0000313" key="2">
    <source>
        <dbReference type="EMBL" id="EJP60704.1"/>
    </source>
</evidence>
<sequence length="184" mass="21125">MSTASGNTTNPSKLEEMKLKKPERKEATAMPKFPKPDMFDGAKGDDDESQIELFYDGLREDVKDKIYKEDRPDTLDTFIEIAIKIDNRNYARRMEKGGRGGNNFRPVNRRYQANIGKRRNGSTAYRTHLGPIELNATGKEKEKKYYNCGKARHFANKCRAPKKQWKLVAKGKGVYAAYREELPV</sequence>
<gene>
    <name evidence="2" type="ORF">BBA_10350</name>
</gene>